<comment type="caution">
    <text evidence="2">The sequence shown here is derived from an EMBL/GenBank/DDBJ whole genome shotgun (WGS) entry which is preliminary data.</text>
</comment>
<keyword evidence="3" id="KW-1185">Reference proteome</keyword>
<dbReference type="Gene3D" id="3.10.180.10">
    <property type="entry name" value="2,3-Dihydroxybiphenyl 1,2-Dioxygenase, domain 1"/>
    <property type="match status" value="1"/>
</dbReference>
<dbReference type="PANTHER" id="PTHR40265">
    <property type="entry name" value="BLL2707 PROTEIN"/>
    <property type="match status" value="1"/>
</dbReference>
<dbReference type="Pfam" id="PF13468">
    <property type="entry name" value="Glyoxalase_3"/>
    <property type="match status" value="1"/>
</dbReference>
<dbReference type="InterPro" id="IPR025870">
    <property type="entry name" value="Glyoxalase-like_dom"/>
</dbReference>
<feature type="domain" description="Glyoxalase-like" evidence="1">
    <location>
        <begin position="7"/>
        <end position="186"/>
    </location>
</feature>
<dbReference type="RefSeq" id="WP_309797439.1">
    <property type="nucleotide sequence ID" value="NZ_JAVDPW010000007.1"/>
</dbReference>
<accession>A0ABU1JTB6</accession>
<evidence type="ECO:0000313" key="2">
    <source>
        <dbReference type="EMBL" id="MDR6291866.1"/>
    </source>
</evidence>
<dbReference type="PANTHER" id="PTHR40265:SF1">
    <property type="entry name" value="GLYOXALASE-LIKE DOMAIN-CONTAINING PROTEIN"/>
    <property type="match status" value="1"/>
</dbReference>
<sequence length="257" mass="26586">MPAITGLDHVILAVAALDQARDTWRRLGFTVTPRGRHIGWGTANYCIMLATDYVELLGVLDPTQFDNGLGERLAGEGEGLLGIALATGSADSAAAAFAAAGAGAEPPRHLARLLDLPDGPVQPAFRLAHPARRDAFGLPLFACEHRTPELLRRPEWERHPNGATGILGLDLAGPLTESAAAAWAALDGASRDGDSVGVGGFTLGFGAAPVLHLASRDLAACEACLVAGHVAHVRQQGEVVVPPLPGTGLTLRFAEAA</sequence>
<evidence type="ECO:0000313" key="3">
    <source>
        <dbReference type="Proteomes" id="UP001262410"/>
    </source>
</evidence>
<proteinExistence type="predicted"/>
<dbReference type="InterPro" id="IPR029068">
    <property type="entry name" value="Glyas_Bleomycin-R_OHBP_Dase"/>
</dbReference>
<dbReference type="Proteomes" id="UP001262410">
    <property type="component" value="Unassembled WGS sequence"/>
</dbReference>
<organism evidence="2 3">
    <name type="scientific">Inquilinus ginsengisoli</name>
    <dbReference type="NCBI Taxonomy" id="363840"/>
    <lineage>
        <taxon>Bacteria</taxon>
        <taxon>Pseudomonadati</taxon>
        <taxon>Pseudomonadota</taxon>
        <taxon>Alphaproteobacteria</taxon>
        <taxon>Rhodospirillales</taxon>
        <taxon>Rhodospirillaceae</taxon>
        <taxon>Inquilinus</taxon>
    </lineage>
</organism>
<name>A0ABU1JTB6_9PROT</name>
<evidence type="ECO:0000259" key="1">
    <source>
        <dbReference type="Pfam" id="PF13468"/>
    </source>
</evidence>
<protein>
    <submittedName>
        <fullName evidence="2">Catechol 2,3-dioxygenase-like lactoylglutathione lyase family enzyme</fullName>
    </submittedName>
</protein>
<reference evidence="2 3" key="1">
    <citation type="submission" date="2023-07" db="EMBL/GenBank/DDBJ databases">
        <title>Sorghum-associated microbial communities from plants grown in Nebraska, USA.</title>
        <authorList>
            <person name="Schachtman D."/>
        </authorList>
    </citation>
    <scope>NUCLEOTIDE SEQUENCE [LARGE SCALE GENOMIC DNA]</scope>
    <source>
        <strain evidence="2 3">584</strain>
    </source>
</reference>
<dbReference type="SUPFAM" id="SSF54593">
    <property type="entry name" value="Glyoxalase/Bleomycin resistance protein/Dihydroxybiphenyl dioxygenase"/>
    <property type="match status" value="1"/>
</dbReference>
<dbReference type="EMBL" id="JAVDPW010000007">
    <property type="protein sequence ID" value="MDR6291866.1"/>
    <property type="molecule type" value="Genomic_DNA"/>
</dbReference>
<gene>
    <name evidence="2" type="ORF">E9232_004400</name>
</gene>